<feature type="signal peptide" evidence="1">
    <location>
        <begin position="1"/>
        <end position="20"/>
    </location>
</feature>
<evidence type="ECO:0000256" key="1">
    <source>
        <dbReference type="SAM" id="SignalP"/>
    </source>
</evidence>
<dbReference type="EMBL" id="OU015569">
    <property type="protein sequence ID" value="CAG5100025.1"/>
    <property type="molecule type" value="Genomic_DNA"/>
</dbReference>
<sequence>MRLFPAIFVAFAAAYPYANIACNGNRRYSCRFCGESCGQEKCPEPFKLEDFAHPDDFPDCTWGCYCEEGTVWSPDHETCVDVSMRSSKMLSRSLKTMELGMNSARNTTQFTLFPNSAEIRRKCKIKKI</sequence>
<evidence type="ECO:0000313" key="3">
    <source>
        <dbReference type="Proteomes" id="UP001158576"/>
    </source>
</evidence>
<gene>
    <name evidence="2" type="ORF">OKIOD_LOCUS8365</name>
</gene>
<proteinExistence type="predicted"/>
<evidence type="ECO:0000313" key="2">
    <source>
        <dbReference type="EMBL" id="CAG5100025.1"/>
    </source>
</evidence>
<accession>A0ABN7SL63</accession>
<protein>
    <submittedName>
        <fullName evidence="2">Oidioi.mRNA.OKI2018_I69.XSR.g16807.t1.cds</fullName>
    </submittedName>
</protein>
<dbReference type="Proteomes" id="UP001158576">
    <property type="component" value="Chromosome XSR"/>
</dbReference>
<reference evidence="2 3" key="1">
    <citation type="submission" date="2021-04" db="EMBL/GenBank/DDBJ databases">
        <authorList>
            <person name="Bliznina A."/>
        </authorList>
    </citation>
    <scope>NUCLEOTIDE SEQUENCE [LARGE SCALE GENOMIC DNA]</scope>
</reference>
<organism evidence="2 3">
    <name type="scientific">Oikopleura dioica</name>
    <name type="common">Tunicate</name>
    <dbReference type="NCBI Taxonomy" id="34765"/>
    <lineage>
        <taxon>Eukaryota</taxon>
        <taxon>Metazoa</taxon>
        <taxon>Chordata</taxon>
        <taxon>Tunicata</taxon>
        <taxon>Appendicularia</taxon>
        <taxon>Copelata</taxon>
        <taxon>Oikopleuridae</taxon>
        <taxon>Oikopleura</taxon>
    </lineage>
</organism>
<feature type="chain" id="PRO_5046845769" evidence="1">
    <location>
        <begin position="21"/>
        <end position="128"/>
    </location>
</feature>
<keyword evidence="3" id="KW-1185">Reference proteome</keyword>
<name>A0ABN7SL63_OIKDI</name>
<keyword evidence="1" id="KW-0732">Signal</keyword>